<dbReference type="EMBL" id="AMRV01000003">
    <property type="protein sequence ID" value="EMD83463.1"/>
    <property type="molecule type" value="Genomic_DNA"/>
</dbReference>
<keyword evidence="2" id="KW-1185">Reference proteome</keyword>
<evidence type="ECO:0000313" key="2">
    <source>
        <dbReference type="Proteomes" id="UP000011717"/>
    </source>
</evidence>
<dbReference type="AlphaFoldDB" id="M2U633"/>
<name>M2U633_9SPHN</name>
<evidence type="ECO:0000313" key="1">
    <source>
        <dbReference type="EMBL" id="EMD83463.1"/>
    </source>
</evidence>
<protein>
    <submittedName>
        <fullName evidence="1">Uncharacterized protein</fullName>
    </submittedName>
</protein>
<reference evidence="1 2" key="1">
    <citation type="journal article" date="2013" name="Genome Announc.">
        <title>Draft Genome Sequence of Strain JLT2015T, Belonging to the Family Sphingomonadaceae of the Alphaproteobacteria.</title>
        <authorList>
            <person name="Tang K."/>
            <person name="Liu K."/>
            <person name="Li S."/>
            <person name="Jiao N."/>
        </authorList>
    </citation>
    <scope>NUCLEOTIDE SEQUENCE [LARGE SCALE GENOMIC DNA]</scope>
    <source>
        <strain evidence="1 2">JLT2015</strain>
    </source>
</reference>
<accession>M2U633</accession>
<sequence>MDRLFGARVFCAAGESYPACHTGILVIVFVAAATGRPSKGPMTMSNITTQDGTEIFYKD</sequence>
<dbReference type="Proteomes" id="UP000011717">
    <property type="component" value="Unassembled WGS sequence"/>
</dbReference>
<organism evidence="1 2">
    <name type="scientific">Pacificimonas flava</name>
    <dbReference type="NCBI Taxonomy" id="1234595"/>
    <lineage>
        <taxon>Bacteria</taxon>
        <taxon>Pseudomonadati</taxon>
        <taxon>Pseudomonadota</taxon>
        <taxon>Alphaproteobacteria</taxon>
        <taxon>Sphingomonadales</taxon>
        <taxon>Sphingosinicellaceae</taxon>
        <taxon>Pacificimonas</taxon>
    </lineage>
</organism>
<comment type="caution">
    <text evidence="1">The sequence shown here is derived from an EMBL/GenBank/DDBJ whole genome shotgun (WGS) entry which is preliminary data.</text>
</comment>
<gene>
    <name evidence="1" type="ORF">C725_1364</name>
</gene>
<proteinExistence type="predicted"/>